<evidence type="ECO:0000259" key="11">
    <source>
        <dbReference type="Pfam" id="PF00931"/>
    </source>
</evidence>
<dbReference type="Pfam" id="PF23559">
    <property type="entry name" value="WHD_DRP"/>
    <property type="match status" value="1"/>
</dbReference>
<gene>
    <name evidence="14" type="primary">LOC105157785</name>
</gene>
<dbReference type="InterPro" id="IPR058922">
    <property type="entry name" value="WHD_DRP"/>
</dbReference>
<evidence type="ECO:0000256" key="9">
    <source>
        <dbReference type="ARBA" id="ARBA00022821"/>
    </source>
</evidence>
<evidence type="ECO:0000256" key="2">
    <source>
        <dbReference type="ARBA" id="ARBA00004496"/>
    </source>
</evidence>
<evidence type="ECO:0000256" key="6">
    <source>
        <dbReference type="ARBA" id="ARBA00022667"/>
    </source>
</evidence>
<evidence type="ECO:0000256" key="3">
    <source>
        <dbReference type="ARBA" id="ARBA00008894"/>
    </source>
</evidence>
<dbReference type="GO" id="GO:0005524">
    <property type="term" value="F:ATP binding"/>
    <property type="evidence" value="ECO:0007669"/>
    <property type="project" value="UniProtKB-KW"/>
</dbReference>
<dbReference type="KEGG" id="sind:105157785"/>
<evidence type="ECO:0000256" key="7">
    <source>
        <dbReference type="ARBA" id="ARBA00022737"/>
    </source>
</evidence>
<sequence length="903" mass="103468">MATAYAALVSLVQTTEPIQHHPRPPISLDKQQLQSLQEHVAFLQDFLEQYSHRLTQDYEDGLMVRIADAAHAAEDVIESHIVDQILDGQSTTTSRENISSIDHHFYQDLQKVIADMDLIKNEVIEIKESMGIVHDQLHRNSVPAGSLSSSPLTGQKQAMVGVDDILNDIMDKLTRQQSGCQIVPIIGMGGIGKTTLARHVYENPLIVEYFDFRAWVTVSREYNTREILLNLVSQKSKETMEIMSEEELGEMLYKSLAGKRYLIIMDDMWSIEAWDNVKLFFPNNNSESKIMITTRLSNLALQISGSYGLWMYFLDENKSWELFCKIVFGEVDNCPLELEEVAKRVARNCNGLPLSVIVIGGLLAKSEKAQGYWKYIADNLSSIVNLEDNERCLRILYTSYQELPIHLKPCFLYMGVLPEDSMTYVSRLRKLWVAEGFLKPISGKSLEEVAEEYLKDLIDRNLIVPLMMGSTGKIKVCSMHDLLRDLCLREAEKQKFLSSLEIGQAITTNRRIVVHKISSKDRHDLHRALRSAQLVRSLTCDLQEALPLASCRLLRVLKNTYSEDIFELRREDGGLTGDIFKLVNSRYLALGANLWLGHACPSSMHLLWNLQTLILRTTNCKIIDAPPGIWKMHQLRHVDVNLLRLPDLTADEFVLPNLQKMSEIVNFECCEAVVKRIPNIKKLRICYNDFYSLLYCLNNLGHSDISSMHYSVENLGRFQKLESLCFSLSSMVRRSDMLERLCFPNSLKKLSLRGCRLQWEDITRKIGPLPLLQVLKLHKDSVIGSEWETVEGQFRRLSVLEITDIDDLEYWTVDNSHFPCLHRLCLRHLRKLKKIPWGFAEIQTLELIELAMCSDSAVISVKEIAEQQEELGNEDLQVVVRLEPDSELQPELKSLASHRFRVF</sequence>
<evidence type="ECO:0000256" key="5">
    <source>
        <dbReference type="ARBA" id="ARBA00022614"/>
    </source>
</evidence>
<dbReference type="PRINTS" id="PR00364">
    <property type="entry name" value="DISEASERSIST"/>
</dbReference>
<evidence type="ECO:0000256" key="1">
    <source>
        <dbReference type="ARBA" id="ARBA00002074"/>
    </source>
</evidence>
<evidence type="ECO:0000313" key="14">
    <source>
        <dbReference type="RefSeq" id="XP_020547849.1"/>
    </source>
</evidence>
<feature type="domain" description="Disease resistance protein winged helix" evidence="12">
    <location>
        <begin position="418"/>
        <end position="487"/>
    </location>
</feature>
<name>A0A8M8UV81_SESIN</name>
<dbReference type="FunFam" id="3.40.50.300:FF:001091">
    <property type="entry name" value="Probable disease resistance protein At1g61300"/>
    <property type="match status" value="1"/>
</dbReference>
<dbReference type="InterPro" id="IPR002182">
    <property type="entry name" value="NB-ARC"/>
</dbReference>
<dbReference type="Gene3D" id="1.10.10.10">
    <property type="entry name" value="Winged helix-like DNA-binding domain superfamily/Winged helix DNA-binding domain"/>
    <property type="match status" value="1"/>
</dbReference>
<dbReference type="Pfam" id="PF00931">
    <property type="entry name" value="NB-ARC"/>
    <property type="match status" value="1"/>
</dbReference>
<evidence type="ECO:0000256" key="4">
    <source>
        <dbReference type="ARBA" id="ARBA00022490"/>
    </source>
</evidence>
<dbReference type="Gene3D" id="1.10.8.430">
    <property type="entry name" value="Helical domain of apoptotic protease-activating factors"/>
    <property type="match status" value="1"/>
</dbReference>
<reference evidence="14" key="1">
    <citation type="submission" date="2025-08" db="UniProtKB">
        <authorList>
            <consortium name="RefSeq"/>
        </authorList>
    </citation>
    <scope>IDENTIFICATION</scope>
</reference>
<dbReference type="InterPro" id="IPR036388">
    <property type="entry name" value="WH-like_DNA-bd_sf"/>
</dbReference>
<dbReference type="Proteomes" id="UP000504604">
    <property type="component" value="Linkage group LG3"/>
</dbReference>
<proteinExistence type="inferred from homology"/>
<dbReference type="PANTHER" id="PTHR23155">
    <property type="entry name" value="DISEASE RESISTANCE PROTEIN RP"/>
    <property type="match status" value="1"/>
</dbReference>
<feature type="domain" description="NB-ARC" evidence="11">
    <location>
        <begin position="164"/>
        <end position="329"/>
    </location>
</feature>
<dbReference type="Gene3D" id="3.80.10.10">
    <property type="entry name" value="Ribonuclease Inhibitor"/>
    <property type="match status" value="1"/>
</dbReference>
<dbReference type="RefSeq" id="XP_020547849.1">
    <property type="nucleotide sequence ID" value="XM_020692190.1"/>
</dbReference>
<dbReference type="GeneID" id="105157785"/>
<dbReference type="SUPFAM" id="SSF52540">
    <property type="entry name" value="P-loop containing nucleoside triphosphate hydrolases"/>
    <property type="match status" value="1"/>
</dbReference>
<dbReference type="GO" id="GO:0051607">
    <property type="term" value="P:defense response to virus"/>
    <property type="evidence" value="ECO:0007669"/>
    <property type="project" value="UniProtKB-ARBA"/>
</dbReference>
<evidence type="ECO:0000259" key="12">
    <source>
        <dbReference type="Pfam" id="PF23559"/>
    </source>
</evidence>
<dbReference type="GO" id="GO:0043531">
    <property type="term" value="F:ADP binding"/>
    <property type="evidence" value="ECO:0007669"/>
    <property type="project" value="InterPro"/>
</dbReference>
<dbReference type="InterPro" id="IPR032675">
    <property type="entry name" value="LRR_dom_sf"/>
</dbReference>
<dbReference type="SUPFAM" id="SSF52058">
    <property type="entry name" value="L domain-like"/>
    <property type="match status" value="1"/>
</dbReference>
<keyword evidence="7" id="KW-0677">Repeat</keyword>
<dbReference type="InterPro" id="IPR042197">
    <property type="entry name" value="Apaf_helical"/>
</dbReference>
<dbReference type="GO" id="GO:0005737">
    <property type="term" value="C:cytoplasm"/>
    <property type="evidence" value="ECO:0007669"/>
    <property type="project" value="UniProtKB-SubCell"/>
</dbReference>
<accession>A0A8M8UV81</accession>
<evidence type="ECO:0000256" key="8">
    <source>
        <dbReference type="ARBA" id="ARBA00022741"/>
    </source>
</evidence>
<dbReference type="InterPro" id="IPR027417">
    <property type="entry name" value="P-loop_NTPase"/>
</dbReference>
<comment type="subcellular location">
    <subcellularLocation>
        <location evidence="2">Cytoplasm</location>
    </subcellularLocation>
</comment>
<keyword evidence="10" id="KW-0067">ATP-binding</keyword>
<organism evidence="13 14">
    <name type="scientific">Sesamum indicum</name>
    <name type="common">Oriental sesame</name>
    <name type="synonym">Sesamum orientale</name>
    <dbReference type="NCBI Taxonomy" id="4182"/>
    <lineage>
        <taxon>Eukaryota</taxon>
        <taxon>Viridiplantae</taxon>
        <taxon>Streptophyta</taxon>
        <taxon>Embryophyta</taxon>
        <taxon>Tracheophyta</taxon>
        <taxon>Spermatophyta</taxon>
        <taxon>Magnoliopsida</taxon>
        <taxon>eudicotyledons</taxon>
        <taxon>Gunneridae</taxon>
        <taxon>Pentapetalae</taxon>
        <taxon>asterids</taxon>
        <taxon>lamiids</taxon>
        <taxon>Lamiales</taxon>
        <taxon>Pedaliaceae</taxon>
        <taxon>Sesamum</taxon>
    </lineage>
</organism>
<dbReference type="Gene3D" id="3.40.50.300">
    <property type="entry name" value="P-loop containing nucleotide triphosphate hydrolases"/>
    <property type="match status" value="1"/>
</dbReference>
<dbReference type="AlphaFoldDB" id="A0A8M8UV81"/>
<dbReference type="OrthoDB" id="909160at2759"/>
<evidence type="ECO:0000313" key="13">
    <source>
        <dbReference type="Proteomes" id="UP000504604"/>
    </source>
</evidence>
<dbReference type="InterPro" id="IPR044974">
    <property type="entry name" value="Disease_R_plants"/>
</dbReference>
<keyword evidence="4" id="KW-0963">Cytoplasm</keyword>
<dbReference type="Gene3D" id="1.20.5.4130">
    <property type="match status" value="1"/>
</dbReference>
<keyword evidence="5" id="KW-0433">Leucine-rich repeat</keyword>
<comment type="similarity">
    <text evidence="3">Belongs to the disease resistance NB-LRR family.</text>
</comment>
<keyword evidence="9" id="KW-0611">Plant defense</keyword>
<keyword evidence="13" id="KW-1185">Reference proteome</keyword>
<evidence type="ECO:0000256" key="10">
    <source>
        <dbReference type="ARBA" id="ARBA00022840"/>
    </source>
</evidence>
<protein>
    <submittedName>
        <fullName evidence="14">Late blight resistance protein homolog R1A-3</fullName>
    </submittedName>
</protein>
<dbReference type="GO" id="GO:0009626">
    <property type="term" value="P:plant-type hypersensitive response"/>
    <property type="evidence" value="ECO:0007669"/>
    <property type="project" value="UniProtKB-KW"/>
</dbReference>
<comment type="function">
    <text evidence="1">Confers resistance to late blight (Phytophthora infestans) races carrying the avirulence gene Avr1. Resistance proteins guard the plant against pathogens that contain an appropriate avirulence protein via an indirect interaction with this avirulence protein. That triggers a defense system including the hypersensitive response, which restricts the pathogen growth.</text>
</comment>
<keyword evidence="8" id="KW-0547">Nucleotide-binding</keyword>
<dbReference type="FunFam" id="1.10.10.10:FF:000322">
    <property type="entry name" value="Probable disease resistance protein At1g63360"/>
    <property type="match status" value="1"/>
</dbReference>
<dbReference type="PANTHER" id="PTHR23155:SF1152">
    <property type="entry name" value="AAA+ ATPASE DOMAIN-CONTAINING PROTEIN"/>
    <property type="match status" value="1"/>
</dbReference>
<keyword evidence="6" id="KW-0381">Hypersensitive response</keyword>